<dbReference type="OrthoDB" id="5244108at2"/>
<dbReference type="PANTHER" id="PTHR42943">
    <property type="entry name" value="GLUTATHIONE S-TRANSFERASE KAPPA"/>
    <property type="match status" value="1"/>
</dbReference>
<dbReference type="STRING" id="402881.Plav_0168"/>
<protein>
    <submittedName>
        <fullName evidence="2">DSBA oxidoreductase</fullName>
    </submittedName>
</protein>
<accession>A7HPF8</accession>
<organism evidence="2 3">
    <name type="scientific">Parvibaculum lavamentivorans (strain DS-1 / DSM 13023 / NCIMB 13966)</name>
    <dbReference type="NCBI Taxonomy" id="402881"/>
    <lineage>
        <taxon>Bacteria</taxon>
        <taxon>Pseudomonadati</taxon>
        <taxon>Pseudomonadota</taxon>
        <taxon>Alphaproteobacteria</taxon>
        <taxon>Hyphomicrobiales</taxon>
        <taxon>Parvibaculaceae</taxon>
        <taxon>Parvibaculum</taxon>
    </lineage>
</organism>
<evidence type="ECO:0000313" key="2">
    <source>
        <dbReference type="EMBL" id="ABS61791.1"/>
    </source>
</evidence>
<gene>
    <name evidence="2" type="ordered locus">Plav_0168</name>
</gene>
<reference evidence="2 3" key="1">
    <citation type="journal article" date="2011" name="Stand. Genomic Sci.">
        <title>Complete genome sequence of Parvibaculum lavamentivorans type strain (DS-1(T)).</title>
        <authorList>
            <person name="Schleheck D."/>
            <person name="Weiss M."/>
            <person name="Pitluck S."/>
            <person name="Bruce D."/>
            <person name="Land M.L."/>
            <person name="Han S."/>
            <person name="Saunders E."/>
            <person name="Tapia R."/>
            <person name="Detter C."/>
            <person name="Brettin T."/>
            <person name="Han J."/>
            <person name="Woyke T."/>
            <person name="Goodwin L."/>
            <person name="Pennacchio L."/>
            <person name="Nolan M."/>
            <person name="Cook A.M."/>
            <person name="Kjelleberg S."/>
            <person name="Thomas T."/>
        </authorList>
    </citation>
    <scope>NUCLEOTIDE SEQUENCE [LARGE SCALE GENOMIC DNA]</scope>
    <source>
        <strain evidence="3">DS-1 / DSM 13023 / NCIMB 13966</strain>
    </source>
</reference>
<keyword evidence="3" id="KW-1185">Reference proteome</keyword>
<dbReference type="InterPro" id="IPR001853">
    <property type="entry name" value="DSBA-like_thioredoxin_dom"/>
</dbReference>
<dbReference type="EMBL" id="CP000774">
    <property type="protein sequence ID" value="ABS61791.1"/>
    <property type="molecule type" value="Genomic_DNA"/>
</dbReference>
<evidence type="ECO:0000313" key="3">
    <source>
        <dbReference type="Proteomes" id="UP000006377"/>
    </source>
</evidence>
<dbReference type="PANTHER" id="PTHR42943:SF2">
    <property type="entry name" value="GLUTATHIONE S-TRANSFERASE KAPPA 1"/>
    <property type="match status" value="1"/>
</dbReference>
<dbReference type="AlphaFoldDB" id="A7HPF8"/>
<dbReference type="eggNOG" id="COG3917">
    <property type="taxonomic scope" value="Bacteria"/>
</dbReference>
<name>A7HPF8_PARL1</name>
<feature type="domain" description="DSBA-like thioredoxin" evidence="1">
    <location>
        <begin position="194"/>
        <end position="378"/>
    </location>
</feature>
<sequence>MRAMLEQVVASAITSARLRTLRRRRHAFVRQILRRRPLVRFFHQVDDPYSVLAIQAVPLLKERYDIDIEVHPVTAPDMAAAPEPKMLAAYGLRDAELLARHTGFSLDASGLTAIAPAPSAAALAAGDALRRKLGHYLGATFHFEGEWFWGLDRLSFLEERLAPFRRSDAPGGFIAPRREIKLEPVRRAETPPLLEAFISFRSPYTYLAIDRLVKLASHYGADLRLRFVLPMVMRGLPVPLAKRIYIVRDCKREAERLGLPFGRISDPVGAGAERGLSVLHHAIREGLGPQFAASFLQGVFAEGMNAASKTGLMRMAQRAGLSRAQVRNALGDPSWREVAEENREAMFTGGVWGVPAFRVQGGDLLWGQDRLWAIEDELRAACEKA</sequence>
<dbReference type="InterPro" id="IPR036249">
    <property type="entry name" value="Thioredoxin-like_sf"/>
</dbReference>
<dbReference type="KEGG" id="pla:Plav_0168"/>
<dbReference type="GO" id="GO:0016491">
    <property type="term" value="F:oxidoreductase activity"/>
    <property type="evidence" value="ECO:0007669"/>
    <property type="project" value="InterPro"/>
</dbReference>
<dbReference type="Proteomes" id="UP000006377">
    <property type="component" value="Chromosome"/>
</dbReference>
<dbReference type="HOGENOM" id="CLU_617856_0_0_5"/>
<evidence type="ECO:0000259" key="1">
    <source>
        <dbReference type="Pfam" id="PF01323"/>
    </source>
</evidence>
<proteinExistence type="predicted"/>
<dbReference type="Gene3D" id="3.40.30.10">
    <property type="entry name" value="Glutaredoxin"/>
    <property type="match status" value="1"/>
</dbReference>
<dbReference type="Pfam" id="PF01323">
    <property type="entry name" value="DSBA"/>
    <property type="match status" value="1"/>
</dbReference>
<dbReference type="SUPFAM" id="SSF52833">
    <property type="entry name" value="Thioredoxin-like"/>
    <property type="match status" value="2"/>
</dbReference>
<dbReference type="InterPro" id="IPR051924">
    <property type="entry name" value="GST_Kappa/NadH"/>
</dbReference>